<dbReference type="InterPro" id="IPR000601">
    <property type="entry name" value="PKD_dom"/>
</dbReference>
<dbReference type="RefSeq" id="WP_066689384.1">
    <property type="nucleotide sequence ID" value="NZ_LQQO01000008.1"/>
</dbReference>
<sequence length="552" mass="55853">MARKPGSRPRGFVTVNPSKAIIPVGPPVGPYPGAGGTPLSISGTPVAGTVGAGGTFLPIISGGTAPYTLSIASGTLPPGRSISGLTVTGSYTTAGTYPYTLRATDSKGVTADLAVTVVVAPGAAASVTAIGTGGRMATNVQQVSATKLRLRSRSLTRAAGSPYQTFAFPLWYIDDAGVTQVVRLPDGLTAKCQFDVYTSGTISNAAGDRTAPGTVNGASTFTVANGATAAATGGAIPYLFCRLDLSGIPLGAAVLAMLEMDALATGWFMTMTDATSTSTSGENIYYGGTTSIGTFGAMGANGGSAQTRALRPLVIIGEPTSGGLEPAVALGDSNTLGARGPGRPGQDGSSAQSGMAAFGLFQATQPYSVFGKNGDRASWWNNAPANDLRFQALAWFKNGRALINFGTNDLGDVASASDTTVSTALIANVRSLRGKVKTAMGGTARIGQAFILPRVNEQDGFLTAAAQGVRTGYANTDAARPAYDAAITADVGAAGMALDFTFNPRALVNDPAATDKWKTDGATSHYLEADGTHVNQLGAQTASIAYRDAVSA</sequence>
<proteinExistence type="predicted"/>
<dbReference type="PROSITE" id="PS50093">
    <property type="entry name" value="PKD"/>
    <property type="match status" value="1"/>
</dbReference>
<keyword evidence="4" id="KW-1185">Reference proteome</keyword>
<reference evidence="4" key="1">
    <citation type="submission" date="2016-01" db="EMBL/GenBank/DDBJ databases">
        <title>Draft genome of Chromobacterium sp. F49.</title>
        <authorList>
            <person name="Hong K.W."/>
        </authorList>
    </citation>
    <scope>NUCLEOTIDE SEQUENCE [LARGE SCALE GENOMIC DNA]</scope>
    <source>
        <strain evidence="4">CN3</strain>
    </source>
</reference>
<evidence type="ECO:0000259" key="2">
    <source>
        <dbReference type="PROSITE" id="PS50093"/>
    </source>
</evidence>
<protein>
    <recommendedName>
        <fullName evidence="2">PKD domain-containing protein</fullName>
    </recommendedName>
</protein>
<dbReference type="InterPro" id="IPR035986">
    <property type="entry name" value="PKD_dom_sf"/>
</dbReference>
<feature type="region of interest" description="Disordered" evidence="1">
    <location>
        <begin position="333"/>
        <end position="352"/>
    </location>
</feature>
<comment type="caution">
    <text evidence="3">The sequence shown here is derived from an EMBL/GenBank/DDBJ whole genome shotgun (WGS) entry which is preliminary data.</text>
</comment>
<evidence type="ECO:0000256" key="1">
    <source>
        <dbReference type="SAM" id="MobiDB-lite"/>
    </source>
</evidence>
<dbReference type="InterPro" id="IPR013783">
    <property type="entry name" value="Ig-like_fold"/>
</dbReference>
<evidence type="ECO:0000313" key="3">
    <source>
        <dbReference type="EMBL" id="KZE16217.1"/>
    </source>
</evidence>
<evidence type="ECO:0000313" key="4">
    <source>
        <dbReference type="Proteomes" id="UP000076609"/>
    </source>
</evidence>
<dbReference type="SUPFAM" id="SSF49299">
    <property type="entry name" value="PKD domain"/>
    <property type="match status" value="1"/>
</dbReference>
<organism evidence="3 4">
    <name type="scientific">Sphingomonas hankookensis</name>
    <dbReference type="NCBI Taxonomy" id="563996"/>
    <lineage>
        <taxon>Bacteria</taxon>
        <taxon>Pseudomonadati</taxon>
        <taxon>Pseudomonadota</taxon>
        <taxon>Alphaproteobacteria</taxon>
        <taxon>Sphingomonadales</taxon>
        <taxon>Sphingomonadaceae</taxon>
        <taxon>Sphingomonas</taxon>
    </lineage>
</organism>
<feature type="domain" description="PKD" evidence="2">
    <location>
        <begin position="37"/>
        <end position="124"/>
    </location>
</feature>
<accession>A0ABR5YDF5</accession>
<dbReference type="InterPro" id="IPR036514">
    <property type="entry name" value="SGNH_hydro_sf"/>
</dbReference>
<dbReference type="Pfam" id="PF05345">
    <property type="entry name" value="He_PIG"/>
    <property type="match status" value="1"/>
</dbReference>
<dbReference type="SUPFAM" id="SSF52266">
    <property type="entry name" value="SGNH hydrolase"/>
    <property type="match status" value="1"/>
</dbReference>
<gene>
    <name evidence="3" type="ORF">AVT10_12005</name>
</gene>
<name>A0ABR5YDF5_9SPHN</name>
<dbReference type="Gene3D" id="3.40.50.1110">
    <property type="entry name" value="SGNH hydrolase"/>
    <property type="match status" value="1"/>
</dbReference>
<dbReference type="Gene3D" id="2.60.40.10">
    <property type="entry name" value="Immunoglobulins"/>
    <property type="match status" value="1"/>
</dbReference>
<dbReference type="EMBL" id="LQQO01000008">
    <property type="protein sequence ID" value="KZE16217.1"/>
    <property type="molecule type" value="Genomic_DNA"/>
</dbReference>
<dbReference type="Proteomes" id="UP000076609">
    <property type="component" value="Unassembled WGS sequence"/>
</dbReference>